<keyword evidence="12" id="KW-1185">Reference proteome</keyword>
<evidence type="ECO:0000256" key="3">
    <source>
        <dbReference type="ARBA" id="ARBA00022553"/>
    </source>
</evidence>
<dbReference type="Proteomes" id="UP001501116">
    <property type="component" value="Unassembled WGS sequence"/>
</dbReference>
<keyword evidence="6 11" id="KW-0418">Kinase</keyword>
<keyword evidence="9" id="KW-1133">Transmembrane helix</keyword>
<evidence type="ECO:0000313" key="11">
    <source>
        <dbReference type="EMBL" id="GAA1984472.1"/>
    </source>
</evidence>
<dbReference type="Gene3D" id="1.20.5.1930">
    <property type="match status" value="1"/>
</dbReference>
<evidence type="ECO:0000256" key="5">
    <source>
        <dbReference type="ARBA" id="ARBA00022741"/>
    </source>
</evidence>
<evidence type="ECO:0000256" key="7">
    <source>
        <dbReference type="ARBA" id="ARBA00022840"/>
    </source>
</evidence>
<evidence type="ECO:0000313" key="12">
    <source>
        <dbReference type="Proteomes" id="UP001501116"/>
    </source>
</evidence>
<dbReference type="EC" id="2.7.13.3" evidence="2"/>
<dbReference type="Pfam" id="PF07730">
    <property type="entry name" value="HisKA_3"/>
    <property type="match status" value="1"/>
</dbReference>
<keyword evidence="9" id="KW-0812">Transmembrane</keyword>
<sequence>MRKLPDNIAPAWLVVHVLGTLFIAATLATAREHSPWVWAGYGVSAACWLAFTLLELKRTRLGLAAVMLALTTLLSGALVGCADDSSALIISIISVGRFASLITPSVAAILAVGVTDMVLAMLPAFLAQQPFSDTLIDSGVLLLLLLLGLNRRQYELRAYQAEELLTQTELAQEEHARAAALDERNRIAREIHDVLAHSLGALGVQLELAEALLEKSDVDTAMSTVRRSRRLAATGLAEARNAVTALRRDVPSLAAAVTGLVAAHRADHATPVRFDTTGTERALSSAAAVSLAAIAREALTNAAKHAPGEPIAVTLDFDANAVRLEVRNAAAEAEPGEGFGLTGMRERLALAGGTLSSGRRNGEWIVTAEVPE</sequence>
<proteinExistence type="predicted"/>
<evidence type="ECO:0000256" key="2">
    <source>
        <dbReference type="ARBA" id="ARBA00012438"/>
    </source>
</evidence>
<evidence type="ECO:0000256" key="6">
    <source>
        <dbReference type="ARBA" id="ARBA00022777"/>
    </source>
</evidence>
<comment type="catalytic activity">
    <reaction evidence="1">
        <text>ATP + protein L-histidine = ADP + protein N-phospho-L-histidine.</text>
        <dbReference type="EC" id="2.7.13.3"/>
    </reaction>
</comment>
<keyword evidence="9" id="KW-0472">Membrane</keyword>
<dbReference type="PANTHER" id="PTHR24421:SF10">
    <property type="entry name" value="NITRATE_NITRITE SENSOR PROTEIN NARQ"/>
    <property type="match status" value="1"/>
</dbReference>
<feature type="transmembrane region" description="Helical" evidence="9">
    <location>
        <begin position="36"/>
        <end position="54"/>
    </location>
</feature>
<evidence type="ECO:0000259" key="10">
    <source>
        <dbReference type="Pfam" id="PF07730"/>
    </source>
</evidence>
<dbReference type="Gene3D" id="3.30.565.10">
    <property type="entry name" value="Histidine kinase-like ATPase, C-terminal domain"/>
    <property type="match status" value="1"/>
</dbReference>
<gene>
    <name evidence="11" type="ORF">GCM10009754_72300</name>
</gene>
<dbReference type="CDD" id="cd16917">
    <property type="entry name" value="HATPase_UhpB-NarQ-NarX-like"/>
    <property type="match status" value="1"/>
</dbReference>
<keyword evidence="8" id="KW-0902">Two-component regulatory system</keyword>
<feature type="transmembrane region" description="Helical" evidence="9">
    <location>
        <begin position="61"/>
        <end position="79"/>
    </location>
</feature>
<dbReference type="InterPro" id="IPR050482">
    <property type="entry name" value="Sensor_HK_TwoCompSys"/>
</dbReference>
<evidence type="ECO:0000256" key="1">
    <source>
        <dbReference type="ARBA" id="ARBA00000085"/>
    </source>
</evidence>
<dbReference type="RefSeq" id="WP_344429379.1">
    <property type="nucleotide sequence ID" value="NZ_BAAANN010000040.1"/>
</dbReference>
<feature type="transmembrane region" description="Helical" evidence="9">
    <location>
        <begin position="85"/>
        <end position="102"/>
    </location>
</feature>
<keyword evidence="5" id="KW-0547">Nucleotide-binding</keyword>
<keyword evidence="4" id="KW-0808">Transferase</keyword>
<feature type="transmembrane region" description="Helical" evidence="9">
    <location>
        <begin position="12"/>
        <end position="30"/>
    </location>
</feature>
<comment type="caution">
    <text evidence="11">The sequence shown here is derived from an EMBL/GenBank/DDBJ whole genome shotgun (WGS) entry which is preliminary data.</text>
</comment>
<protein>
    <recommendedName>
        <fullName evidence="2">histidine kinase</fullName>
        <ecNumber evidence="2">2.7.13.3</ecNumber>
    </recommendedName>
</protein>
<keyword evidence="7" id="KW-0067">ATP-binding</keyword>
<dbReference type="EMBL" id="BAAANN010000040">
    <property type="protein sequence ID" value="GAA1984472.1"/>
    <property type="molecule type" value="Genomic_DNA"/>
</dbReference>
<dbReference type="SUPFAM" id="SSF55874">
    <property type="entry name" value="ATPase domain of HSP90 chaperone/DNA topoisomerase II/histidine kinase"/>
    <property type="match status" value="1"/>
</dbReference>
<accession>A0ABN2SD04</accession>
<dbReference type="InterPro" id="IPR011712">
    <property type="entry name" value="Sig_transdc_His_kin_sub3_dim/P"/>
</dbReference>
<evidence type="ECO:0000256" key="8">
    <source>
        <dbReference type="ARBA" id="ARBA00023012"/>
    </source>
</evidence>
<reference evidence="11 12" key="1">
    <citation type="journal article" date="2019" name="Int. J. Syst. Evol. Microbiol.">
        <title>The Global Catalogue of Microorganisms (GCM) 10K type strain sequencing project: providing services to taxonomists for standard genome sequencing and annotation.</title>
        <authorList>
            <consortium name="The Broad Institute Genomics Platform"/>
            <consortium name="The Broad Institute Genome Sequencing Center for Infectious Disease"/>
            <person name="Wu L."/>
            <person name="Ma J."/>
        </authorList>
    </citation>
    <scope>NUCLEOTIDE SEQUENCE [LARGE SCALE GENOMIC DNA]</scope>
    <source>
        <strain evidence="11 12">JCM 14545</strain>
    </source>
</reference>
<evidence type="ECO:0000256" key="4">
    <source>
        <dbReference type="ARBA" id="ARBA00022679"/>
    </source>
</evidence>
<keyword evidence="3" id="KW-0597">Phosphoprotein</keyword>
<name>A0ABN2SD04_9PSEU</name>
<dbReference type="PANTHER" id="PTHR24421">
    <property type="entry name" value="NITRATE/NITRITE SENSOR PROTEIN NARX-RELATED"/>
    <property type="match status" value="1"/>
</dbReference>
<dbReference type="InterPro" id="IPR036890">
    <property type="entry name" value="HATPase_C_sf"/>
</dbReference>
<organism evidence="11 12">
    <name type="scientific">Amycolatopsis minnesotensis</name>
    <dbReference type="NCBI Taxonomy" id="337894"/>
    <lineage>
        <taxon>Bacteria</taxon>
        <taxon>Bacillati</taxon>
        <taxon>Actinomycetota</taxon>
        <taxon>Actinomycetes</taxon>
        <taxon>Pseudonocardiales</taxon>
        <taxon>Pseudonocardiaceae</taxon>
        <taxon>Amycolatopsis</taxon>
    </lineage>
</organism>
<feature type="domain" description="Signal transduction histidine kinase subgroup 3 dimerisation and phosphoacceptor" evidence="10">
    <location>
        <begin position="183"/>
        <end position="249"/>
    </location>
</feature>
<evidence type="ECO:0000256" key="9">
    <source>
        <dbReference type="SAM" id="Phobius"/>
    </source>
</evidence>
<dbReference type="GO" id="GO:0016301">
    <property type="term" value="F:kinase activity"/>
    <property type="evidence" value="ECO:0007669"/>
    <property type="project" value="UniProtKB-KW"/>
</dbReference>